<evidence type="ECO:0000256" key="2">
    <source>
        <dbReference type="ARBA" id="ARBA00023219"/>
    </source>
</evidence>
<organism evidence="3 5">
    <name type="scientific">Paenalkalicoccus suaedae</name>
    <dbReference type="NCBI Taxonomy" id="2592382"/>
    <lineage>
        <taxon>Bacteria</taxon>
        <taxon>Bacillati</taxon>
        <taxon>Bacillota</taxon>
        <taxon>Bacilli</taxon>
        <taxon>Bacillales</taxon>
        <taxon>Bacillaceae</taxon>
        <taxon>Paenalkalicoccus</taxon>
    </lineage>
</organism>
<dbReference type="EMBL" id="CP041372">
    <property type="protein sequence ID" value="QKS73267.1"/>
    <property type="molecule type" value="Genomic_DNA"/>
</dbReference>
<dbReference type="Gene3D" id="1.10.10.1400">
    <property type="entry name" value="Terminase, small subunit, N-terminal DNA-binding domain, HTH motif"/>
    <property type="match status" value="1"/>
</dbReference>
<name>A0A859FKE3_9BACI</name>
<gene>
    <name evidence="3" type="ORF">FLK61_33865</name>
    <name evidence="4" type="ORF">FLK61_34160</name>
</gene>
<keyword evidence="1" id="KW-1188">Viral release from host cell</keyword>
<evidence type="ECO:0000313" key="3">
    <source>
        <dbReference type="EMBL" id="QKS73267.1"/>
    </source>
</evidence>
<reference evidence="3" key="2">
    <citation type="submission" date="2020-05" db="EMBL/GenBank/DDBJ databases">
        <title>Bacillus alkalisoli sp. nov. isolated from saline soil.</title>
        <authorList>
            <person name="Sun J.-Q."/>
            <person name="Xu L."/>
        </authorList>
    </citation>
    <scope>NUCLEOTIDE SEQUENCE</scope>
    <source>
        <strain evidence="3 5">M4U3P1</strain>
    </source>
</reference>
<evidence type="ECO:0000256" key="1">
    <source>
        <dbReference type="ARBA" id="ARBA00022612"/>
    </source>
</evidence>
<accession>A0A859FKE3</accession>
<dbReference type="PANTHER" id="PTHR41328">
    <property type="entry name" value="TERMINASE SMALL SUBUNIT-RELATED"/>
    <property type="match status" value="1"/>
</dbReference>
<dbReference type="GO" id="GO:0051276">
    <property type="term" value="P:chromosome organization"/>
    <property type="evidence" value="ECO:0007669"/>
    <property type="project" value="InterPro"/>
</dbReference>
<dbReference type="EMBL" id="CP041372">
    <property type="protein sequence ID" value="QKS73270.1"/>
    <property type="molecule type" value="Genomic_DNA"/>
</dbReference>
<dbReference type="Proteomes" id="UP000318138">
    <property type="component" value="Chromosome"/>
</dbReference>
<dbReference type="KEGG" id="psua:FLK61_34160"/>
<dbReference type="AlphaFoldDB" id="A0A859FKE3"/>
<dbReference type="KEGG" id="psua:FLK61_33865"/>
<sequence>MKLREKQKRFAEKYIELGNATQAAIEAGYSKKTAKETGYENLTKPHIKAYIDTRLAELDEKRVMKADEALELLTKIARGELSDSVVVSGGWGYEVINKPPDINQRKDAAKELLKRYPMNKMDELKERLLEAQITKTEAETKNEEAGTRTIIINDKDAMRRAMEDDS</sequence>
<keyword evidence="5" id="KW-1185">Reference proteome</keyword>
<protein>
    <submittedName>
        <fullName evidence="3">Terminase small subunit</fullName>
    </submittedName>
</protein>
<dbReference type="InterPro" id="IPR038713">
    <property type="entry name" value="Terminase_Gp1_N_sf"/>
</dbReference>
<dbReference type="Pfam" id="PF03592">
    <property type="entry name" value="Terminase_2"/>
    <property type="match status" value="1"/>
</dbReference>
<dbReference type="PANTHER" id="PTHR41328:SF2">
    <property type="entry name" value="TERMINASE SMALL SUBUNIT"/>
    <property type="match status" value="1"/>
</dbReference>
<reference evidence="5" key="1">
    <citation type="submission" date="2019-07" db="EMBL/GenBank/DDBJ databases">
        <title>Bacillus alkalisoli sp. nov. isolated from saline soil.</title>
        <authorList>
            <person name="Sun J.-Q."/>
            <person name="Xu L."/>
        </authorList>
    </citation>
    <scope>NUCLEOTIDE SEQUENCE [LARGE SCALE GENOMIC DNA]</scope>
    <source>
        <strain evidence="4 5">M4U3P1</strain>
    </source>
</reference>
<proteinExistence type="predicted"/>
<dbReference type="InterPro" id="IPR052404">
    <property type="entry name" value="SPP1-like_terminase"/>
</dbReference>
<keyword evidence="2" id="KW-0231">Viral genome packaging</keyword>
<evidence type="ECO:0000313" key="4">
    <source>
        <dbReference type="EMBL" id="QKS73270.1"/>
    </source>
</evidence>
<dbReference type="InterPro" id="IPR005335">
    <property type="entry name" value="Terminase_ssu"/>
</dbReference>
<evidence type="ECO:0000313" key="5">
    <source>
        <dbReference type="Proteomes" id="UP000318138"/>
    </source>
</evidence>
<dbReference type="Gene3D" id="6.10.140.2160">
    <property type="match status" value="1"/>
</dbReference>